<sequence length="89" mass="10343">MSFGGAVSAMITSLKNNKRKRVSAFDKLERFQKENSDKLYFNKSTNKKELEKIRLQTIRGNTNRFIKNSIAFLIIFSLLLYIAFVFVNS</sequence>
<reference evidence="2 3" key="1">
    <citation type="submission" date="2018-08" db="EMBL/GenBank/DDBJ databases">
        <title>Genomic Encyclopedia of Type Strains, Phase IV (KMG-IV): sequencing the most valuable type-strain genomes for metagenomic binning, comparative biology and taxonomic classification.</title>
        <authorList>
            <person name="Goeker M."/>
        </authorList>
    </citation>
    <scope>NUCLEOTIDE SEQUENCE [LARGE SCALE GENOMIC DNA]</scope>
    <source>
        <strain evidence="2 3">DSM 18841</strain>
    </source>
</reference>
<proteinExistence type="predicted"/>
<dbReference type="EMBL" id="QUNS01000001">
    <property type="protein sequence ID" value="REH56702.1"/>
    <property type="molecule type" value="Genomic_DNA"/>
</dbReference>
<organism evidence="2 3">
    <name type="scientific">Tenacibaculum gallaicum</name>
    <dbReference type="NCBI Taxonomy" id="561505"/>
    <lineage>
        <taxon>Bacteria</taxon>
        <taxon>Pseudomonadati</taxon>
        <taxon>Bacteroidota</taxon>
        <taxon>Flavobacteriia</taxon>
        <taxon>Flavobacteriales</taxon>
        <taxon>Flavobacteriaceae</taxon>
        <taxon>Tenacibaculum</taxon>
    </lineage>
</organism>
<gene>
    <name evidence="2" type="ORF">C7448_101745</name>
</gene>
<name>A0A3E0IDE3_9FLAO</name>
<keyword evidence="3" id="KW-1185">Reference proteome</keyword>
<accession>A0A3E0IDE3</accession>
<evidence type="ECO:0000313" key="2">
    <source>
        <dbReference type="EMBL" id="REH56702.1"/>
    </source>
</evidence>
<dbReference type="AlphaFoldDB" id="A0A3E0IDE3"/>
<evidence type="ECO:0000256" key="1">
    <source>
        <dbReference type="SAM" id="Phobius"/>
    </source>
</evidence>
<evidence type="ECO:0000313" key="3">
    <source>
        <dbReference type="Proteomes" id="UP000256884"/>
    </source>
</evidence>
<protein>
    <submittedName>
        <fullName evidence="2">Uncharacterized protein</fullName>
    </submittedName>
</protein>
<dbReference type="Proteomes" id="UP000256884">
    <property type="component" value="Unassembled WGS sequence"/>
</dbReference>
<keyword evidence="1" id="KW-0472">Membrane</keyword>
<comment type="caution">
    <text evidence="2">The sequence shown here is derived from an EMBL/GenBank/DDBJ whole genome shotgun (WGS) entry which is preliminary data.</text>
</comment>
<keyword evidence="1" id="KW-1133">Transmembrane helix</keyword>
<keyword evidence="1" id="KW-0812">Transmembrane</keyword>
<feature type="transmembrane region" description="Helical" evidence="1">
    <location>
        <begin position="69"/>
        <end position="87"/>
    </location>
</feature>